<gene>
    <name evidence="2" type="ORF">PVAP13_9KG169013</name>
</gene>
<keyword evidence="1" id="KW-0732">Signal</keyword>
<keyword evidence="3" id="KW-1185">Reference proteome</keyword>
<dbReference type="Proteomes" id="UP000823388">
    <property type="component" value="Chromosome 9K"/>
</dbReference>
<protein>
    <submittedName>
        <fullName evidence="2">Uncharacterized protein</fullName>
    </submittedName>
</protein>
<evidence type="ECO:0000313" key="3">
    <source>
        <dbReference type="Proteomes" id="UP000823388"/>
    </source>
</evidence>
<organism evidence="2 3">
    <name type="scientific">Panicum virgatum</name>
    <name type="common">Blackwell switchgrass</name>
    <dbReference type="NCBI Taxonomy" id="38727"/>
    <lineage>
        <taxon>Eukaryota</taxon>
        <taxon>Viridiplantae</taxon>
        <taxon>Streptophyta</taxon>
        <taxon>Embryophyta</taxon>
        <taxon>Tracheophyta</taxon>
        <taxon>Spermatophyta</taxon>
        <taxon>Magnoliopsida</taxon>
        <taxon>Liliopsida</taxon>
        <taxon>Poales</taxon>
        <taxon>Poaceae</taxon>
        <taxon>PACMAD clade</taxon>
        <taxon>Panicoideae</taxon>
        <taxon>Panicodae</taxon>
        <taxon>Paniceae</taxon>
        <taxon>Panicinae</taxon>
        <taxon>Panicum</taxon>
        <taxon>Panicum sect. Hiantes</taxon>
    </lineage>
</organism>
<proteinExistence type="predicted"/>
<comment type="caution">
    <text evidence="2">The sequence shown here is derived from an EMBL/GenBank/DDBJ whole genome shotgun (WGS) entry which is preliminary data.</text>
</comment>
<name>A0A8T0NR27_PANVG</name>
<feature type="signal peptide" evidence="1">
    <location>
        <begin position="1"/>
        <end position="21"/>
    </location>
</feature>
<dbReference type="EMBL" id="CM029053">
    <property type="protein sequence ID" value="KAG2549204.1"/>
    <property type="molecule type" value="Genomic_DNA"/>
</dbReference>
<evidence type="ECO:0000313" key="2">
    <source>
        <dbReference type="EMBL" id="KAG2549204.1"/>
    </source>
</evidence>
<accession>A0A8T0NR27</accession>
<reference evidence="2" key="1">
    <citation type="submission" date="2020-05" db="EMBL/GenBank/DDBJ databases">
        <title>WGS assembly of Panicum virgatum.</title>
        <authorList>
            <person name="Lovell J.T."/>
            <person name="Jenkins J."/>
            <person name="Shu S."/>
            <person name="Juenger T.E."/>
            <person name="Schmutz J."/>
        </authorList>
    </citation>
    <scope>NUCLEOTIDE SEQUENCE</scope>
    <source>
        <strain evidence="2">AP13</strain>
    </source>
</reference>
<dbReference type="AlphaFoldDB" id="A0A8T0NR27"/>
<sequence>MSLSLLFGHACLHFFASLSLAQLSQLKGQKRNMKKEIAKRTDAQNTAKKSDAVIHAPCLS</sequence>
<feature type="chain" id="PRO_5035751511" evidence="1">
    <location>
        <begin position="22"/>
        <end position="60"/>
    </location>
</feature>
<evidence type="ECO:0000256" key="1">
    <source>
        <dbReference type="SAM" id="SignalP"/>
    </source>
</evidence>